<reference evidence="2" key="1">
    <citation type="submission" date="2013-08" db="EMBL/GenBank/DDBJ databases">
        <authorList>
            <person name="Mendez C."/>
            <person name="Richter M."/>
            <person name="Ferrer M."/>
            <person name="Sanchez J."/>
        </authorList>
    </citation>
    <scope>NUCLEOTIDE SEQUENCE</scope>
</reference>
<sequence length="66" mass="7547">DTVRHHLLLEKVARRINDGEVMRLLKLMLTASGKQGVPQGGVISPLLSNIYLTEMDQMLEREVYLR</sequence>
<proteinExistence type="predicted"/>
<keyword evidence="2" id="KW-0808">Transferase</keyword>
<dbReference type="PROSITE" id="PS50878">
    <property type="entry name" value="RT_POL"/>
    <property type="match status" value="1"/>
</dbReference>
<keyword evidence="2" id="KW-0695">RNA-directed DNA polymerase</keyword>
<dbReference type="InterPro" id="IPR000477">
    <property type="entry name" value="RT_dom"/>
</dbReference>
<feature type="domain" description="Reverse transcriptase" evidence="1">
    <location>
        <begin position="1"/>
        <end position="66"/>
    </location>
</feature>
<protein>
    <submittedName>
        <fullName evidence="2">RNA-directed DNA polymerase (Reverse transcriptase)</fullName>
    </submittedName>
</protein>
<comment type="caution">
    <text evidence="2">The sequence shown here is derived from an EMBL/GenBank/DDBJ whole genome shotgun (WGS) entry which is preliminary data.</text>
</comment>
<dbReference type="AlphaFoldDB" id="T1AM28"/>
<reference evidence="2" key="2">
    <citation type="journal article" date="2014" name="ISME J.">
        <title>Microbial stratification in low pH oxic and suboxic macroscopic growths along an acid mine drainage.</title>
        <authorList>
            <person name="Mendez-Garcia C."/>
            <person name="Mesa V."/>
            <person name="Sprenger R.R."/>
            <person name="Richter M."/>
            <person name="Diez M.S."/>
            <person name="Solano J."/>
            <person name="Bargiela R."/>
            <person name="Golyshina O.V."/>
            <person name="Manteca A."/>
            <person name="Ramos J.L."/>
            <person name="Gallego J.R."/>
            <person name="Llorente I."/>
            <person name="Martins Dos Santos V.A."/>
            <person name="Jensen O.N."/>
            <person name="Pelaez A.I."/>
            <person name="Sanchez J."/>
            <person name="Ferrer M."/>
        </authorList>
    </citation>
    <scope>NUCLEOTIDE SEQUENCE</scope>
</reference>
<dbReference type="PANTHER" id="PTHR34047">
    <property type="entry name" value="NUCLEAR INTRON MATURASE 1, MITOCHONDRIAL-RELATED"/>
    <property type="match status" value="1"/>
</dbReference>
<keyword evidence="2" id="KW-0548">Nucleotidyltransferase</keyword>
<dbReference type="InterPro" id="IPR051083">
    <property type="entry name" value="GrpII_Intron_Splice-Mob/Def"/>
</dbReference>
<feature type="non-terminal residue" evidence="2">
    <location>
        <position position="1"/>
    </location>
</feature>
<evidence type="ECO:0000259" key="1">
    <source>
        <dbReference type="PROSITE" id="PS50878"/>
    </source>
</evidence>
<organism evidence="2">
    <name type="scientific">mine drainage metagenome</name>
    <dbReference type="NCBI Taxonomy" id="410659"/>
    <lineage>
        <taxon>unclassified sequences</taxon>
        <taxon>metagenomes</taxon>
        <taxon>ecological metagenomes</taxon>
    </lineage>
</organism>
<dbReference type="PANTHER" id="PTHR34047:SF8">
    <property type="entry name" value="PROTEIN YKFC"/>
    <property type="match status" value="1"/>
</dbReference>
<dbReference type="EMBL" id="AUZX01011830">
    <property type="protein sequence ID" value="EQD41804.1"/>
    <property type="molecule type" value="Genomic_DNA"/>
</dbReference>
<accession>T1AM28</accession>
<name>T1AM28_9ZZZZ</name>
<gene>
    <name evidence="2" type="ORF">B1A_16089</name>
</gene>
<dbReference type="GO" id="GO:0003964">
    <property type="term" value="F:RNA-directed DNA polymerase activity"/>
    <property type="evidence" value="ECO:0007669"/>
    <property type="project" value="UniProtKB-KW"/>
</dbReference>
<evidence type="ECO:0000313" key="2">
    <source>
        <dbReference type="EMBL" id="EQD41804.1"/>
    </source>
</evidence>